<feature type="region of interest" description="Disordered" evidence="1">
    <location>
        <begin position="199"/>
        <end position="229"/>
    </location>
</feature>
<evidence type="ECO:0000313" key="3">
    <source>
        <dbReference type="Proteomes" id="UP001457282"/>
    </source>
</evidence>
<proteinExistence type="predicted"/>
<gene>
    <name evidence="2" type="ORF">M0R45_038138</name>
</gene>
<dbReference type="Proteomes" id="UP001457282">
    <property type="component" value="Unassembled WGS sequence"/>
</dbReference>
<dbReference type="EMBL" id="JBEDUW010000007">
    <property type="protein sequence ID" value="KAK9914354.1"/>
    <property type="molecule type" value="Genomic_DNA"/>
</dbReference>
<feature type="compositionally biased region" description="Basic residues" evidence="1">
    <location>
        <begin position="204"/>
        <end position="215"/>
    </location>
</feature>
<feature type="compositionally biased region" description="Basic residues" evidence="1">
    <location>
        <begin position="115"/>
        <end position="136"/>
    </location>
</feature>
<keyword evidence="3" id="KW-1185">Reference proteome</keyword>
<evidence type="ECO:0000256" key="1">
    <source>
        <dbReference type="SAM" id="MobiDB-lite"/>
    </source>
</evidence>
<name>A0AAW1W441_RUBAR</name>
<accession>A0AAW1W441</accession>
<protein>
    <submittedName>
        <fullName evidence="2">Uncharacterized protein</fullName>
    </submittedName>
</protein>
<dbReference type="AlphaFoldDB" id="A0AAW1W441"/>
<evidence type="ECO:0000313" key="2">
    <source>
        <dbReference type="EMBL" id="KAK9914354.1"/>
    </source>
</evidence>
<feature type="compositionally biased region" description="Basic and acidic residues" evidence="1">
    <location>
        <begin position="220"/>
        <end position="229"/>
    </location>
</feature>
<organism evidence="2 3">
    <name type="scientific">Rubus argutus</name>
    <name type="common">Southern blackberry</name>
    <dbReference type="NCBI Taxonomy" id="59490"/>
    <lineage>
        <taxon>Eukaryota</taxon>
        <taxon>Viridiplantae</taxon>
        <taxon>Streptophyta</taxon>
        <taxon>Embryophyta</taxon>
        <taxon>Tracheophyta</taxon>
        <taxon>Spermatophyta</taxon>
        <taxon>Magnoliopsida</taxon>
        <taxon>eudicotyledons</taxon>
        <taxon>Gunneridae</taxon>
        <taxon>Pentapetalae</taxon>
        <taxon>rosids</taxon>
        <taxon>fabids</taxon>
        <taxon>Rosales</taxon>
        <taxon>Rosaceae</taxon>
        <taxon>Rosoideae</taxon>
        <taxon>Rosoideae incertae sedis</taxon>
        <taxon>Rubus</taxon>
    </lineage>
</organism>
<feature type="region of interest" description="Disordered" evidence="1">
    <location>
        <begin position="113"/>
        <end position="144"/>
    </location>
</feature>
<sequence>MEKPQPSQHVNAHSTATTCISLGSLQHSFNSKAQPFIQPHLLNSLNSMEDTPTLPPSKSYELTASSISYTKSTTTFAPFNFLFKPCTSPPSPTYILRDVSLTAYSSQILAVVGSQRRRKVHSPRHPSRPNLPHKRLSPPQLLPPQRFLVPQNLRLRPPTRCMPPPPHRLRNLRLRRLPPHSQPQQVQYCNHRLLSSLRAQAHASHQHAPRPRPIRWRTSPRFDRPKPSP</sequence>
<comment type="caution">
    <text evidence="2">The sequence shown here is derived from an EMBL/GenBank/DDBJ whole genome shotgun (WGS) entry which is preliminary data.</text>
</comment>
<reference evidence="2 3" key="1">
    <citation type="journal article" date="2023" name="G3 (Bethesda)">
        <title>A chromosome-length genome assembly and annotation of blackberry (Rubus argutus, cv. 'Hillquist').</title>
        <authorList>
            <person name="Bruna T."/>
            <person name="Aryal R."/>
            <person name="Dudchenko O."/>
            <person name="Sargent D.J."/>
            <person name="Mead D."/>
            <person name="Buti M."/>
            <person name="Cavallini A."/>
            <person name="Hytonen T."/>
            <person name="Andres J."/>
            <person name="Pham M."/>
            <person name="Weisz D."/>
            <person name="Mascagni F."/>
            <person name="Usai G."/>
            <person name="Natali L."/>
            <person name="Bassil N."/>
            <person name="Fernandez G.E."/>
            <person name="Lomsadze A."/>
            <person name="Armour M."/>
            <person name="Olukolu B."/>
            <person name="Poorten T."/>
            <person name="Britton C."/>
            <person name="Davik J."/>
            <person name="Ashrafi H."/>
            <person name="Aiden E.L."/>
            <person name="Borodovsky M."/>
            <person name="Worthington M."/>
        </authorList>
    </citation>
    <scope>NUCLEOTIDE SEQUENCE [LARGE SCALE GENOMIC DNA]</scope>
    <source>
        <strain evidence="2">PI 553951</strain>
    </source>
</reference>